<evidence type="ECO:0000256" key="6">
    <source>
        <dbReference type="RuleBase" id="RU000356"/>
    </source>
</evidence>
<dbReference type="InterPro" id="IPR012292">
    <property type="entry name" value="Globin/Proto"/>
</dbReference>
<reference evidence="8 9" key="1">
    <citation type="submission" date="2023-01" db="EMBL/GenBank/DDBJ databases">
        <authorList>
            <person name="Whitehead M."/>
        </authorList>
    </citation>
    <scope>NUCLEOTIDE SEQUENCE [LARGE SCALE GENOMIC DNA]</scope>
</reference>
<gene>
    <name evidence="8" type="ORF">MEUPH1_LOCUS19796</name>
</gene>
<dbReference type="SUPFAM" id="SSF46458">
    <property type="entry name" value="Globin-like"/>
    <property type="match status" value="1"/>
</dbReference>
<dbReference type="GO" id="GO:0019825">
    <property type="term" value="F:oxygen binding"/>
    <property type="evidence" value="ECO:0007669"/>
    <property type="project" value="InterPro"/>
</dbReference>
<keyword evidence="2 6" id="KW-0349">Heme</keyword>
<keyword evidence="5" id="KW-0408">Iron</keyword>
<keyword evidence="9" id="KW-1185">Reference proteome</keyword>
<evidence type="ECO:0000313" key="9">
    <source>
        <dbReference type="Proteomes" id="UP001160148"/>
    </source>
</evidence>
<dbReference type="GO" id="GO:0046872">
    <property type="term" value="F:metal ion binding"/>
    <property type="evidence" value="ECO:0007669"/>
    <property type="project" value="UniProtKB-KW"/>
</dbReference>
<comment type="similarity">
    <text evidence="6">Belongs to the globin family.</text>
</comment>
<dbReference type="Proteomes" id="UP001160148">
    <property type="component" value="Unassembled WGS sequence"/>
</dbReference>
<protein>
    <recommendedName>
        <fullName evidence="7">Globin domain-containing protein</fullName>
    </recommendedName>
</protein>
<keyword evidence="4" id="KW-0479">Metal-binding</keyword>
<dbReference type="CDD" id="cd01040">
    <property type="entry name" value="Mb-like"/>
    <property type="match status" value="1"/>
</dbReference>
<dbReference type="Pfam" id="PF00042">
    <property type="entry name" value="Globin"/>
    <property type="match status" value="1"/>
</dbReference>
<feature type="domain" description="Globin" evidence="7">
    <location>
        <begin position="6"/>
        <end position="155"/>
    </location>
</feature>
<dbReference type="PROSITE" id="PS01033">
    <property type="entry name" value="GLOBIN"/>
    <property type="match status" value="1"/>
</dbReference>
<keyword evidence="1 6" id="KW-0813">Transport</keyword>
<dbReference type="EMBL" id="CARXXK010000004">
    <property type="protein sequence ID" value="CAI6365041.1"/>
    <property type="molecule type" value="Genomic_DNA"/>
</dbReference>
<comment type="caution">
    <text evidence="8">The sequence shown here is derived from an EMBL/GenBank/DDBJ whole genome shotgun (WGS) entry which is preliminary data.</text>
</comment>
<dbReference type="InterPro" id="IPR000971">
    <property type="entry name" value="Globin"/>
</dbReference>
<dbReference type="PANTHER" id="PTHR47217:SF1">
    <property type="entry name" value="GLOBIN-LIKE PROTEIN"/>
    <property type="match status" value="1"/>
</dbReference>
<sequence length="160" mass="18230">MKSSRFLNESQAALVKQSWPMIVSNGFWTSFYTNLFKRSPSYQLQFDRFAHVPFEELESNVHFLAHSFRTGFAFNAAIGLLETPDELHKILVDLGEKHRKFRLTAEHFEVVKDVLTSMIEDRLPAIDGPDRVELLAEAWKPCITLVIGVIMDSATATTVN</sequence>
<name>A0AAV0XAA2_9HEMI</name>
<evidence type="ECO:0000256" key="1">
    <source>
        <dbReference type="ARBA" id="ARBA00022448"/>
    </source>
</evidence>
<dbReference type="Gene3D" id="1.10.490.10">
    <property type="entry name" value="Globins"/>
    <property type="match status" value="1"/>
</dbReference>
<organism evidence="8 9">
    <name type="scientific">Macrosiphum euphorbiae</name>
    <name type="common">potato aphid</name>
    <dbReference type="NCBI Taxonomy" id="13131"/>
    <lineage>
        <taxon>Eukaryota</taxon>
        <taxon>Metazoa</taxon>
        <taxon>Ecdysozoa</taxon>
        <taxon>Arthropoda</taxon>
        <taxon>Hexapoda</taxon>
        <taxon>Insecta</taxon>
        <taxon>Pterygota</taxon>
        <taxon>Neoptera</taxon>
        <taxon>Paraneoptera</taxon>
        <taxon>Hemiptera</taxon>
        <taxon>Sternorrhyncha</taxon>
        <taxon>Aphidomorpha</taxon>
        <taxon>Aphidoidea</taxon>
        <taxon>Aphididae</taxon>
        <taxon>Macrosiphini</taxon>
        <taxon>Macrosiphum</taxon>
    </lineage>
</organism>
<evidence type="ECO:0000256" key="5">
    <source>
        <dbReference type="ARBA" id="ARBA00023004"/>
    </source>
</evidence>
<evidence type="ECO:0000259" key="7">
    <source>
        <dbReference type="PROSITE" id="PS01033"/>
    </source>
</evidence>
<dbReference type="InterPro" id="IPR044399">
    <property type="entry name" value="Mb-like_M"/>
</dbReference>
<accession>A0AAV0XAA2</accession>
<keyword evidence="3 6" id="KW-0561">Oxygen transport</keyword>
<dbReference type="GO" id="GO:0020037">
    <property type="term" value="F:heme binding"/>
    <property type="evidence" value="ECO:0007669"/>
    <property type="project" value="InterPro"/>
</dbReference>
<evidence type="ECO:0000256" key="2">
    <source>
        <dbReference type="ARBA" id="ARBA00022617"/>
    </source>
</evidence>
<dbReference type="AlphaFoldDB" id="A0AAV0XAA2"/>
<proteinExistence type="inferred from homology"/>
<evidence type="ECO:0000256" key="4">
    <source>
        <dbReference type="ARBA" id="ARBA00022723"/>
    </source>
</evidence>
<dbReference type="PANTHER" id="PTHR47217">
    <property type="entry name" value="GLOBIN-LIKE PROTEIN"/>
    <property type="match status" value="1"/>
</dbReference>
<evidence type="ECO:0000313" key="8">
    <source>
        <dbReference type="EMBL" id="CAI6365041.1"/>
    </source>
</evidence>
<dbReference type="InterPro" id="IPR009050">
    <property type="entry name" value="Globin-like_sf"/>
</dbReference>
<evidence type="ECO:0000256" key="3">
    <source>
        <dbReference type="ARBA" id="ARBA00022621"/>
    </source>
</evidence>
<dbReference type="GO" id="GO:0005344">
    <property type="term" value="F:oxygen carrier activity"/>
    <property type="evidence" value="ECO:0007669"/>
    <property type="project" value="UniProtKB-KW"/>
</dbReference>